<evidence type="ECO:0008006" key="14">
    <source>
        <dbReference type="Google" id="ProtNLM"/>
    </source>
</evidence>
<proteinExistence type="inferred from homology"/>
<evidence type="ECO:0000256" key="5">
    <source>
        <dbReference type="ARBA" id="ARBA00023043"/>
    </source>
</evidence>
<feature type="region of interest" description="Disordered" evidence="10">
    <location>
        <begin position="238"/>
        <end position="261"/>
    </location>
</feature>
<dbReference type="InterPro" id="IPR002110">
    <property type="entry name" value="Ankyrin_rpt"/>
</dbReference>
<dbReference type="SMART" id="SM00248">
    <property type="entry name" value="ANK"/>
    <property type="match status" value="9"/>
</dbReference>
<dbReference type="PROSITE" id="PS50088">
    <property type="entry name" value="ANK_REPEAT"/>
    <property type="match status" value="5"/>
</dbReference>
<dbReference type="InterPro" id="IPR036770">
    <property type="entry name" value="Ankyrin_rpt-contain_sf"/>
</dbReference>
<dbReference type="PROSITE" id="PS50005">
    <property type="entry name" value="TPR"/>
    <property type="match status" value="1"/>
</dbReference>
<dbReference type="EMBL" id="OE002585">
    <property type="protein sequence ID" value="CAD7458980.1"/>
    <property type="molecule type" value="Genomic_DNA"/>
</dbReference>
<evidence type="ECO:0000259" key="12">
    <source>
        <dbReference type="Pfam" id="PF25521"/>
    </source>
</evidence>
<dbReference type="Pfam" id="PF12796">
    <property type="entry name" value="Ank_2"/>
    <property type="match status" value="2"/>
</dbReference>
<feature type="compositionally biased region" description="Polar residues" evidence="10">
    <location>
        <begin position="102"/>
        <end position="120"/>
    </location>
</feature>
<name>A0A7R9IIE9_9NEOP</name>
<dbReference type="InterPro" id="IPR058056">
    <property type="entry name" value="WH_TANC1/2"/>
</dbReference>
<evidence type="ECO:0000256" key="9">
    <source>
        <dbReference type="PROSITE-ProRule" id="PRU00339"/>
    </source>
</evidence>
<dbReference type="InterPro" id="IPR011990">
    <property type="entry name" value="TPR-like_helical_dom_sf"/>
</dbReference>
<dbReference type="PANTHER" id="PTHR24166:SF55">
    <property type="entry name" value="ROLLING PEBBLES, ISOFORM B"/>
    <property type="match status" value="1"/>
</dbReference>
<feature type="domain" description="TANC1/2-like AAA+ ATPase lid" evidence="11">
    <location>
        <begin position="637"/>
        <end position="729"/>
    </location>
</feature>
<dbReference type="Pfam" id="PF00023">
    <property type="entry name" value="Ank"/>
    <property type="match status" value="2"/>
</dbReference>
<dbReference type="PANTHER" id="PTHR24166">
    <property type="entry name" value="ROLLING PEBBLES, ISOFORM B"/>
    <property type="match status" value="1"/>
</dbReference>
<feature type="repeat" description="ANK" evidence="8">
    <location>
        <begin position="1179"/>
        <end position="1211"/>
    </location>
</feature>
<keyword evidence="5 8" id="KW-0040">ANK repeat</keyword>
<dbReference type="Pfam" id="PF25520">
    <property type="entry name" value="AAA_lid_TANC1"/>
    <property type="match status" value="1"/>
</dbReference>
<evidence type="ECO:0000256" key="3">
    <source>
        <dbReference type="ARBA" id="ARBA00022803"/>
    </source>
</evidence>
<feature type="region of interest" description="Disordered" evidence="10">
    <location>
        <begin position="84"/>
        <end position="128"/>
    </location>
</feature>
<dbReference type="Pfam" id="PF13432">
    <property type="entry name" value="TPR_16"/>
    <property type="match status" value="1"/>
</dbReference>
<dbReference type="Pfam" id="PF25521">
    <property type="entry name" value="WHD_TANC1"/>
    <property type="match status" value="1"/>
</dbReference>
<keyword evidence="3 9" id="KW-0802">TPR repeat</keyword>
<keyword evidence="1" id="KW-0597">Phosphoprotein</keyword>
<evidence type="ECO:0000256" key="10">
    <source>
        <dbReference type="SAM" id="MobiDB-lite"/>
    </source>
</evidence>
<feature type="compositionally biased region" description="Low complexity" evidence="10">
    <location>
        <begin position="251"/>
        <end position="261"/>
    </location>
</feature>
<dbReference type="InterPro" id="IPR019734">
    <property type="entry name" value="TPR_rpt"/>
</dbReference>
<reference evidence="13" key="1">
    <citation type="submission" date="2020-11" db="EMBL/GenBank/DDBJ databases">
        <authorList>
            <person name="Tran Van P."/>
        </authorList>
    </citation>
    <scope>NUCLEOTIDE SEQUENCE</scope>
</reference>
<dbReference type="SUPFAM" id="SSF48403">
    <property type="entry name" value="Ankyrin repeat"/>
    <property type="match status" value="2"/>
</dbReference>
<feature type="repeat" description="ANK" evidence="8">
    <location>
        <begin position="953"/>
        <end position="985"/>
    </location>
</feature>
<dbReference type="Gene3D" id="1.25.40.20">
    <property type="entry name" value="Ankyrin repeat-containing domain"/>
    <property type="match status" value="3"/>
</dbReference>
<evidence type="ECO:0000256" key="1">
    <source>
        <dbReference type="ARBA" id="ARBA00022553"/>
    </source>
</evidence>
<comment type="similarity">
    <text evidence="7">Belongs to the TANC family.</text>
</comment>
<evidence type="ECO:0000313" key="13">
    <source>
        <dbReference type="EMBL" id="CAD7458980.1"/>
    </source>
</evidence>
<dbReference type="PROSITE" id="PS50297">
    <property type="entry name" value="ANK_REP_REGION"/>
    <property type="match status" value="4"/>
</dbReference>
<dbReference type="GO" id="GO:0098794">
    <property type="term" value="C:postsynapse"/>
    <property type="evidence" value="ECO:0007669"/>
    <property type="project" value="UniProtKB-SubCell"/>
</dbReference>
<comment type="subcellular location">
    <subcellularLocation>
        <location evidence="6">Postsynapse</location>
    </subcellularLocation>
</comment>
<dbReference type="InterPro" id="IPR050889">
    <property type="entry name" value="Dendritic_Spine_Reg/Scaffold"/>
</dbReference>
<organism evidence="13">
    <name type="scientific">Timema tahoe</name>
    <dbReference type="NCBI Taxonomy" id="61484"/>
    <lineage>
        <taxon>Eukaryota</taxon>
        <taxon>Metazoa</taxon>
        <taxon>Ecdysozoa</taxon>
        <taxon>Arthropoda</taxon>
        <taxon>Hexapoda</taxon>
        <taxon>Insecta</taxon>
        <taxon>Pterygota</taxon>
        <taxon>Neoptera</taxon>
        <taxon>Polyneoptera</taxon>
        <taxon>Phasmatodea</taxon>
        <taxon>Timematodea</taxon>
        <taxon>Timematoidea</taxon>
        <taxon>Timematidae</taxon>
        <taxon>Timema</taxon>
    </lineage>
</organism>
<feature type="repeat" description="ANK" evidence="8">
    <location>
        <begin position="1113"/>
        <end position="1145"/>
    </location>
</feature>
<feature type="compositionally biased region" description="Polar residues" evidence="10">
    <location>
        <begin position="84"/>
        <end position="95"/>
    </location>
</feature>
<evidence type="ECO:0000256" key="7">
    <source>
        <dbReference type="ARBA" id="ARBA00038259"/>
    </source>
</evidence>
<evidence type="ECO:0000256" key="6">
    <source>
        <dbReference type="ARBA" id="ARBA00034110"/>
    </source>
</evidence>
<feature type="compositionally biased region" description="Low complexity" evidence="10">
    <location>
        <begin position="276"/>
        <end position="288"/>
    </location>
</feature>
<feature type="compositionally biased region" description="Polar residues" evidence="10">
    <location>
        <begin position="308"/>
        <end position="339"/>
    </location>
</feature>
<accession>A0A7R9IIE9</accession>
<protein>
    <recommendedName>
        <fullName evidence="14">Rolling pebbles</fullName>
    </recommendedName>
</protein>
<feature type="repeat" description="ANK" evidence="8">
    <location>
        <begin position="1212"/>
        <end position="1244"/>
    </location>
</feature>
<feature type="compositionally biased region" description="Basic and acidic residues" evidence="10">
    <location>
        <begin position="294"/>
        <end position="307"/>
    </location>
</feature>
<gene>
    <name evidence="13" type="ORF">TTEB3V08_LOCUS6950</name>
</gene>
<dbReference type="SUPFAM" id="SSF48452">
    <property type="entry name" value="TPR-like"/>
    <property type="match status" value="1"/>
</dbReference>
<dbReference type="Gene3D" id="1.25.40.10">
    <property type="entry name" value="Tetratricopeptide repeat domain"/>
    <property type="match status" value="1"/>
</dbReference>
<feature type="region of interest" description="Disordered" evidence="10">
    <location>
        <begin position="276"/>
        <end position="339"/>
    </location>
</feature>
<sequence length="1485" mass="162133">MPFDKGKKRKLIDSCGHERCYSCMFRNEACPLCACAPDSLPPKKSINSQDGLYGEVKGAGQHVRSKMKTNGHFTSYMQSRQESAGLSPEWCQSPNRLPKTRPPTSRSGSLARQDVMTQSCPTPPQNRRKFFLSPKSLRGAWGQKGDQVGPPRLPADIVDNPSALSVSMSSSTESRYWPSLVLNKIRSLWSIGASAAGLNQLADDEGGSIRPVGHTKKSSQSDLYMRLGLLLGDNARRASRSAALSPPPRRPGSSTNHSHGSCASFSSLASLEATTLTSTNTSPVSTLTVGSSEADVHSHARTLKDPSSDSITSLMSVSGQSNCSSSPVSRRHSVTTSQPGRVEELNIFKNRRTFIRRSARTGSVKGPIDPKVRFAQYRAPQLTLKPLFFEVPLQEPDPLFLGRHWLIREMEEALGTSEQPGVLVVGGPGTGKTALVLQLVELSCFGRRREPSYQQDSFTCNGKDRPGGSQSIYCQINLVSERIRHLASHVVAYHFCQADNNSTCLVPDFVHSLAAQLCQAPQLIAYREHLLSEPHLQGCVSLKECITDPDLAFTRGVLEPLGGLRRAGRIPGKQCLVLVDGLCEAEYHRPDHGDTLAQFLARHILHFPPWLKIVATVRTHLLPVIASNLSCHRISLDKVGSNENLQKDLLDYINFRLNNSPCIQSNVASNPGGGNQFRFSQHLAGLAGGSFLFAKMTLDLLERGHLVVKSSGYKVLPVSLAQIFLLHFNLRFPTVRSFEQVLPVLSVCLAALYPLTLLEIYYSVCSLQADSFLPWDEFLARFKLLSGFLIKRLDNTFMFFHPSFREWLIRRDEGESGKFLCDLRAGHAAIALRMSRVQPPLDSDKTLELGHHILKAHLYKNMTLHRYSSRDLQALWVASSAGEVSSSLCTLRNVYSPNVKVSRLLLLAGADPDHRTECLGDAPAICMFAHEGCTEMVSLLLEFGCDVELANSQGCTALSLCAARGHLEVARKLVSAGASLGRTDTAGQSPLVHAARNGHLETVVFLLSCDWVLRDPEQEVGLTEAGQQALVAAAGQGHVEVMCVGSMEVMCDGSAEVMCDGSAEVMCDGSAEVMCDGSVEVMCDSVSGGDVCSIVEYLLVSAEVKVDSIDTLTGETALTAAASNGCQGVVAGLLAHGASISTINRKELPALLLAVKGGHWAVTERLLQCHSPLEQSDNLGKTALMWAATEGHTGLTELLLDKGASLSRQDKEGLTALGWACLRGRVQCAQSLLERGSEVNYADKTGRTPLDLAAFQGNPALVQLLMDKGAMIEHVDINGMRPLDRAIGCRNSQVVQCFLRKGAKLGPATWAMAAGKPEIMLILLNKLLEDGNVLYRKSRLKEAAHRYHYALKKFPSEELGEHHNTFDQLRINFLLNQSRCKRKMNDCGDAAELATQALKMKPGSYEAFYARAKARVDLKMFEEALQDVNEALRVAPPSNREVRRLLCKIRDEVKAEMSGAQLAGHRGIATSVDMLNDIYQPETDM</sequence>
<dbReference type="SUPFAM" id="SSF52540">
    <property type="entry name" value="P-loop containing nucleoside triphosphate hydrolases"/>
    <property type="match status" value="2"/>
</dbReference>
<feature type="repeat" description="TPR" evidence="9">
    <location>
        <begin position="1405"/>
        <end position="1438"/>
    </location>
</feature>
<evidence type="ECO:0000256" key="4">
    <source>
        <dbReference type="ARBA" id="ARBA00023018"/>
    </source>
</evidence>
<dbReference type="SMART" id="SM00028">
    <property type="entry name" value="TPR"/>
    <property type="match status" value="3"/>
</dbReference>
<keyword evidence="4" id="KW-0770">Synapse</keyword>
<keyword evidence="2" id="KW-0677">Repeat</keyword>
<feature type="domain" description="TANC1/2-like winged helix" evidence="12">
    <location>
        <begin position="731"/>
        <end position="883"/>
    </location>
</feature>
<dbReference type="InterPro" id="IPR058018">
    <property type="entry name" value="AAA_lid_TANC1/2"/>
</dbReference>
<evidence type="ECO:0000256" key="2">
    <source>
        <dbReference type="ARBA" id="ARBA00022737"/>
    </source>
</evidence>
<dbReference type="InterPro" id="IPR027417">
    <property type="entry name" value="P-loop_NTPase"/>
</dbReference>
<feature type="repeat" description="ANK" evidence="8">
    <location>
        <begin position="1245"/>
        <end position="1277"/>
    </location>
</feature>
<evidence type="ECO:0000256" key="8">
    <source>
        <dbReference type="PROSITE-ProRule" id="PRU00023"/>
    </source>
</evidence>
<evidence type="ECO:0000259" key="11">
    <source>
        <dbReference type="Pfam" id="PF25520"/>
    </source>
</evidence>